<dbReference type="AlphaFoldDB" id="A0A0K0FPS6"/>
<accession>A0A0K0FPS6</accession>
<keyword evidence="1" id="KW-0175">Coiled coil</keyword>
<organism evidence="2 3">
    <name type="scientific">Strongyloides venezuelensis</name>
    <name type="common">Threadworm</name>
    <dbReference type="NCBI Taxonomy" id="75913"/>
    <lineage>
        <taxon>Eukaryota</taxon>
        <taxon>Metazoa</taxon>
        <taxon>Ecdysozoa</taxon>
        <taxon>Nematoda</taxon>
        <taxon>Chromadorea</taxon>
        <taxon>Rhabditida</taxon>
        <taxon>Tylenchina</taxon>
        <taxon>Panagrolaimomorpha</taxon>
        <taxon>Strongyloidoidea</taxon>
        <taxon>Strongyloididae</taxon>
        <taxon>Strongyloides</taxon>
    </lineage>
</organism>
<name>A0A0K0FPS6_STRVS</name>
<dbReference type="Proteomes" id="UP000035680">
    <property type="component" value="Unassembled WGS sequence"/>
</dbReference>
<dbReference type="WBParaSite" id="SVE_1122000.1">
    <property type="protein sequence ID" value="SVE_1122000.1"/>
    <property type="gene ID" value="SVE_1122000"/>
</dbReference>
<reference evidence="2" key="1">
    <citation type="submission" date="2014-07" db="EMBL/GenBank/DDBJ databases">
        <authorList>
            <person name="Martin A.A"/>
            <person name="De Silva N."/>
        </authorList>
    </citation>
    <scope>NUCLEOTIDE SEQUENCE</scope>
</reference>
<sequence>MHTECEATSIPEQPLKHFFAFTAQNYAKNAEKEIEFGRLVTVSKKRARVNVKILDRTLTNLRQREVNTENEKIKIFETNLATLNCDNVTTIKKITTFQSKYDEAKVQNEQLATDFKEYKTSAGVLTENQNTRIFLLSSKTLVLEKKIEHYSLTLKN</sequence>
<evidence type="ECO:0000313" key="3">
    <source>
        <dbReference type="WBParaSite" id="SVE_1122000.1"/>
    </source>
</evidence>
<reference evidence="3" key="2">
    <citation type="submission" date="2015-08" db="UniProtKB">
        <authorList>
            <consortium name="WormBaseParasite"/>
        </authorList>
    </citation>
    <scope>IDENTIFICATION</scope>
</reference>
<protein>
    <submittedName>
        <fullName evidence="3">Protein phosphatase 1 regulatory subunit 21</fullName>
    </submittedName>
</protein>
<feature type="coiled-coil region" evidence="1">
    <location>
        <begin position="44"/>
        <end position="71"/>
    </location>
</feature>
<keyword evidence="2" id="KW-1185">Reference proteome</keyword>
<proteinExistence type="predicted"/>
<evidence type="ECO:0000256" key="1">
    <source>
        <dbReference type="SAM" id="Coils"/>
    </source>
</evidence>
<evidence type="ECO:0000313" key="2">
    <source>
        <dbReference type="Proteomes" id="UP000035680"/>
    </source>
</evidence>